<gene>
    <name evidence="1" type="ORF">SAMN06296052_12142</name>
</gene>
<dbReference type="AlphaFoldDB" id="A0A239JBM0"/>
<sequence length="64" mass="7238">MPLKRSLARARKSSYSLPTIILKTASEKCNDKLQLQINHLLTYVLEGSSLETDMNSLTKLLNFV</sequence>
<reference evidence="2" key="1">
    <citation type="submission" date="2017-06" db="EMBL/GenBank/DDBJ databases">
        <authorList>
            <person name="Varghese N."/>
            <person name="Submissions S."/>
        </authorList>
    </citation>
    <scope>NUCLEOTIDE SEQUENCE [LARGE SCALE GENOMIC DNA]</scope>
    <source>
        <strain evidence="2">NKM1</strain>
    </source>
</reference>
<accession>A0A239JBM0</accession>
<proteinExistence type="predicted"/>
<protein>
    <submittedName>
        <fullName evidence="1">Uncharacterized protein</fullName>
    </submittedName>
</protein>
<evidence type="ECO:0000313" key="1">
    <source>
        <dbReference type="EMBL" id="SNT03436.1"/>
    </source>
</evidence>
<dbReference type="Proteomes" id="UP000198432">
    <property type="component" value="Unassembled WGS sequence"/>
</dbReference>
<name>A0A239JBM0_9BACT</name>
<evidence type="ECO:0000313" key="2">
    <source>
        <dbReference type="Proteomes" id="UP000198432"/>
    </source>
</evidence>
<organism evidence="1 2">
    <name type="scientific">Pontibacter ummariensis</name>
    <dbReference type="NCBI Taxonomy" id="1610492"/>
    <lineage>
        <taxon>Bacteria</taxon>
        <taxon>Pseudomonadati</taxon>
        <taxon>Bacteroidota</taxon>
        <taxon>Cytophagia</taxon>
        <taxon>Cytophagales</taxon>
        <taxon>Hymenobacteraceae</taxon>
        <taxon>Pontibacter</taxon>
    </lineage>
</organism>
<dbReference type="EMBL" id="FZOQ01000021">
    <property type="protein sequence ID" value="SNT03436.1"/>
    <property type="molecule type" value="Genomic_DNA"/>
</dbReference>
<keyword evidence="2" id="KW-1185">Reference proteome</keyword>